<evidence type="ECO:0000256" key="5">
    <source>
        <dbReference type="ARBA" id="ARBA00055319"/>
    </source>
</evidence>
<accession>A0A177KSL7</accession>
<protein>
    <recommendedName>
        <fullName evidence="6">Heat-inducible transcription repressor HrcA</fullName>
    </recommendedName>
</protein>
<dbReference type="STRING" id="29332.AWH48_05180"/>
<evidence type="ECO:0000256" key="1">
    <source>
        <dbReference type="ARBA" id="ARBA00022491"/>
    </source>
</evidence>
<keyword evidence="2 6" id="KW-0805">Transcription regulation</keyword>
<dbReference type="Gene3D" id="1.10.10.10">
    <property type="entry name" value="Winged helix-like DNA-binding domain superfamily/Winged helix DNA-binding domain"/>
    <property type="match status" value="1"/>
</dbReference>
<dbReference type="FunFam" id="1.10.10.10:FF:000049">
    <property type="entry name" value="Heat-inducible transcription repressor HrcA"/>
    <property type="match status" value="1"/>
</dbReference>
<evidence type="ECO:0000256" key="2">
    <source>
        <dbReference type="ARBA" id="ARBA00023015"/>
    </source>
</evidence>
<dbReference type="GO" id="GO:0003677">
    <property type="term" value="F:DNA binding"/>
    <property type="evidence" value="ECO:0007669"/>
    <property type="project" value="InterPro"/>
</dbReference>
<dbReference type="InterPro" id="IPR002571">
    <property type="entry name" value="HrcA"/>
</dbReference>
<dbReference type="AlphaFoldDB" id="A0A177KSL7"/>
<evidence type="ECO:0000313" key="11">
    <source>
        <dbReference type="Proteomes" id="UP000077271"/>
    </source>
</evidence>
<evidence type="ECO:0000313" key="9">
    <source>
        <dbReference type="EMBL" id="OAH62801.1"/>
    </source>
</evidence>
<keyword evidence="4 6" id="KW-0804">Transcription</keyword>
<dbReference type="InterPro" id="IPR023120">
    <property type="entry name" value="WHTH_transcript_rep_HrcA_IDD"/>
</dbReference>
<keyword evidence="10" id="KW-1185">Reference proteome</keyword>
<reference evidence="10 11" key="1">
    <citation type="submission" date="2016-01" db="EMBL/GenBank/DDBJ databases">
        <title>Investigation of taxonomic status of Bacillus aminovorans.</title>
        <authorList>
            <person name="Verma A."/>
            <person name="Pal Y."/>
            <person name="Krishnamurthi S."/>
        </authorList>
    </citation>
    <scope>NUCLEOTIDE SEQUENCE [LARGE SCALE GENOMIC DNA]</scope>
    <source>
        <strain evidence="9 10">DSM 1314</strain>
        <strain evidence="8 11">DSM 4337</strain>
    </source>
</reference>
<proteinExistence type="inferred from homology"/>
<dbReference type="Gene3D" id="3.30.450.40">
    <property type="match status" value="1"/>
</dbReference>
<dbReference type="InterPro" id="IPR036388">
    <property type="entry name" value="WH-like_DNA-bd_sf"/>
</dbReference>
<dbReference type="Proteomes" id="UP000077271">
    <property type="component" value="Unassembled WGS sequence"/>
</dbReference>
<organism evidence="8 11">
    <name type="scientific">Domibacillus aminovorans</name>
    <dbReference type="NCBI Taxonomy" id="29332"/>
    <lineage>
        <taxon>Bacteria</taxon>
        <taxon>Bacillati</taxon>
        <taxon>Bacillota</taxon>
        <taxon>Bacilli</taxon>
        <taxon>Bacillales</taxon>
        <taxon>Bacillaceae</taxon>
        <taxon>Domibacillus</taxon>
    </lineage>
</organism>
<dbReference type="GO" id="GO:0045892">
    <property type="term" value="P:negative regulation of DNA-templated transcription"/>
    <property type="evidence" value="ECO:0007669"/>
    <property type="project" value="UniProtKB-UniRule"/>
</dbReference>
<evidence type="ECO:0000313" key="10">
    <source>
        <dbReference type="Proteomes" id="UP000076935"/>
    </source>
</evidence>
<evidence type="ECO:0000256" key="6">
    <source>
        <dbReference type="HAMAP-Rule" id="MF_00081"/>
    </source>
</evidence>
<dbReference type="InterPro" id="IPR029016">
    <property type="entry name" value="GAF-like_dom_sf"/>
</dbReference>
<evidence type="ECO:0000256" key="4">
    <source>
        <dbReference type="ARBA" id="ARBA00023163"/>
    </source>
</evidence>
<evidence type="ECO:0000259" key="7">
    <source>
        <dbReference type="Pfam" id="PF01628"/>
    </source>
</evidence>
<dbReference type="Proteomes" id="UP000076935">
    <property type="component" value="Unassembled WGS sequence"/>
</dbReference>
<dbReference type="Gene3D" id="3.30.390.60">
    <property type="entry name" value="Heat-inducible transcription repressor hrca homolog, domain 3"/>
    <property type="match status" value="1"/>
</dbReference>
<dbReference type="OrthoDB" id="9783139at2"/>
<keyword evidence="3 6" id="KW-0346">Stress response</keyword>
<comment type="function">
    <text evidence="5 6">Negative regulator of class I heat shock genes (grpE-dnaK-dnaJ and groELS operons). Prevents heat-shock induction of these operons.</text>
</comment>
<dbReference type="NCBIfam" id="TIGR00331">
    <property type="entry name" value="hrcA"/>
    <property type="match status" value="1"/>
</dbReference>
<dbReference type="EMBL" id="LQWZ01000023">
    <property type="protein sequence ID" value="OAH56066.1"/>
    <property type="molecule type" value="Genomic_DNA"/>
</dbReference>
<dbReference type="SUPFAM" id="SSF46785">
    <property type="entry name" value="Winged helix' DNA-binding domain"/>
    <property type="match status" value="1"/>
</dbReference>
<dbReference type="HAMAP" id="MF_00081">
    <property type="entry name" value="HrcA"/>
    <property type="match status" value="1"/>
</dbReference>
<dbReference type="InterPro" id="IPR036390">
    <property type="entry name" value="WH_DNA-bd_sf"/>
</dbReference>
<evidence type="ECO:0000313" key="8">
    <source>
        <dbReference type="EMBL" id="OAH56066.1"/>
    </source>
</evidence>
<gene>
    <name evidence="6" type="primary">hrcA</name>
    <name evidence="8" type="ORF">AWH48_05180</name>
    <name evidence="9" type="ORF">AWH49_09050</name>
</gene>
<dbReference type="RefSeq" id="WP_018393981.1">
    <property type="nucleotide sequence ID" value="NZ_JBCNAN010000033.1"/>
</dbReference>
<dbReference type="SUPFAM" id="SSF55781">
    <property type="entry name" value="GAF domain-like"/>
    <property type="match status" value="1"/>
</dbReference>
<sequence length="344" mass="38601">MLTDRQLFILQIIIDDFIRSAQPVGSNNLAKKEDVSYSPATIRNEMANLEEMGFLEKTHTSSGRIPSEKGYRYYVDHLLAPGSLARSEQTVIHSIFTDRQNGLEKAVQNVATILSELTSYTSIVLGPKFNDHKVKKLQIIPIDRETAVAIIVTDTGHVENRLFSLPERIEAADIEKMVNILNDRLAGVPLLELHGKLYKETAELMKRHLQNYETVLKMFAEAAIGPTTGKLFIGGKTNILNQPEFRDVEKVRLVMNMMEKESDIYELVRPTKAGVRVKIGTENAEQAMEDCSLITASYSVGDEPVGTIAILGPKRMEYSRVITLVDFLSHDMTNVLTRLYNTSS</sequence>
<feature type="domain" description="Heat-inducible transcription repressor HrcA C-terminal" evidence="7">
    <location>
        <begin position="104"/>
        <end position="322"/>
    </location>
</feature>
<keyword evidence="1 6" id="KW-0678">Repressor</keyword>
<comment type="similarity">
    <text evidence="6">Belongs to the HrcA family.</text>
</comment>
<dbReference type="PANTHER" id="PTHR34824:SF1">
    <property type="entry name" value="HEAT-INDUCIBLE TRANSCRIPTION REPRESSOR HRCA"/>
    <property type="match status" value="1"/>
</dbReference>
<dbReference type="EMBL" id="LQWY01000005">
    <property type="protein sequence ID" value="OAH62801.1"/>
    <property type="molecule type" value="Genomic_DNA"/>
</dbReference>
<evidence type="ECO:0000256" key="3">
    <source>
        <dbReference type="ARBA" id="ARBA00023016"/>
    </source>
</evidence>
<name>A0A177KSL7_9BACI</name>
<dbReference type="PANTHER" id="PTHR34824">
    <property type="entry name" value="HEAT-INDUCIBLE TRANSCRIPTION REPRESSOR HRCA"/>
    <property type="match status" value="1"/>
</dbReference>
<dbReference type="PIRSF" id="PIRSF005485">
    <property type="entry name" value="HrcA"/>
    <property type="match status" value="1"/>
</dbReference>
<comment type="caution">
    <text evidence="8">The sequence shown here is derived from an EMBL/GenBank/DDBJ whole genome shotgun (WGS) entry which is preliminary data.</text>
</comment>
<dbReference type="Pfam" id="PF01628">
    <property type="entry name" value="HrcA"/>
    <property type="match status" value="1"/>
</dbReference>
<dbReference type="InterPro" id="IPR021153">
    <property type="entry name" value="HrcA_C"/>
</dbReference>